<feature type="signal peptide" evidence="1">
    <location>
        <begin position="1"/>
        <end position="24"/>
    </location>
</feature>
<dbReference type="eggNOG" id="KOG2499">
    <property type="taxonomic scope" value="Eukaryota"/>
</dbReference>
<dbReference type="PhylomeDB" id="B3MEI9"/>
<dbReference type="KEGG" id="dan:6496375"/>
<organism evidence="2 3">
    <name type="scientific">Drosophila ananassae</name>
    <name type="common">Fruit fly</name>
    <dbReference type="NCBI Taxonomy" id="7217"/>
    <lineage>
        <taxon>Eukaryota</taxon>
        <taxon>Metazoa</taxon>
        <taxon>Ecdysozoa</taxon>
        <taxon>Arthropoda</taxon>
        <taxon>Hexapoda</taxon>
        <taxon>Insecta</taxon>
        <taxon>Pterygota</taxon>
        <taxon>Neoptera</taxon>
        <taxon>Endopterygota</taxon>
        <taxon>Diptera</taxon>
        <taxon>Brachycera</taxon>
        <taxon>Muscomorpha</taxon>
        <taxon>Ephydroidea</taxon>
        <taxon>Drosophilidae</taxon>
        <taxon>Drosophila</taxon>
        <taxon>Sophophora</taxon>
    </lineage>
</organism>
<proteinExistence type="predicted"/>
<dbReference type="Proteomes" id="UP000007801">
    <property type="component" value="Unassembled WGS sequence"/>
</dbReference>
<gene>
    <name evidence="2" type="primary">Dana\GF13536</name>
    <name evidence="2" type="synonym">dana_GLEANR_13549</name>
    <name evidence="2" type="ORF">GF13536</name>
</gene>
<evidence type="ECO:0000313" key="3">
    <source>
        <dbReference type="Proteomes" id="UP000007801"/>
    </source>
</evidence>
<evidence type="ECO:0000256" key="1">
    <source>
        <dbReference type="SAM" id="SignalP"/>
    </source>
</evidence>
<protein>
    <submittedName>
        <fullName evidence="2">Uncharacterized protein</fullName>
    </submittedName>
</protein>
<dbReference type="OrthoDB" id="7850108at2759"/>
<dbReference type="OMA" id="YEFEPHT"/>
<evidence type="ECO:0000313" key="2">
    <source>
        <dbReference type="EMBL" id="EDV37609.1"/>
    </source>
</evidence>
<dbReference type="GeneID" id="6496375"/>
<dbReference type="InterPro" id="IPR031931">
    <property type="entry name" value="DUF4768"/>
</dbReference>
<keyword evidence="3" id="KW-1185">Reference proteome</keyword>
<dbReference type="EMBL" id="CH902619">
    <property type="protein sequence ID" value="EDV37609.1"/>
    <property type="molecule type" value="Genomic_DNA"/>
</dbReference>
<dbReference type="Pfam" id="PF15989">
    <property type="entry name" value="DUF4768"/>
    <property type="match status" value="1"/>
</dbReference>
<name>B3MEI9_DROAN</name>
<reference evidence="2 3" key="1">
    <citation type="journal article" date="2007" name="Nature">
        <title>Evolution of genes and genomes on the Drosophila phylogeny.</title>
        <authorList>
            <consortium name="Drosophila 12 Genomes Consortium"/>
            <person name="Clark A.G."/>
            <person name="Eisen M.B."/>
            <person name="Smith D.R."/>
            <person name="Bergman C.M."/>
            <person name="Oliver B."/>
            <person name="Markow T.A."/>
            <person name="Kaufman T.C."/>
            <person name="Kellis M."/>
            <person name="Gelbart W."/>
            <person name="Iyer V.N."/>
            <person name="Pollard D.A."/>
            <person name="Sackton T.B."/>
            <person name="Larracuente A.M."/>
            <person name="Singh N.D."/>
            <person name="Abad J.P."/>
            <person name="Abt D.N."/>
            <person name="Adryan B."/>
            <person name="Aguade M."/>
            <person name="Akashi H."/>
            <person name="Anderson W.W."/>
            <person name="Aquadro C.F."/>
            <person name="Ardell D.H."/>
            <person name="Arguello R."/>
            <person name="Artieri C.G."/>
            <person name="Barbash D.A."/>
            <person name="Barker D."/>
            <person name="Barsanti P."/>
            <person name="Batterham P."/>
            <person name="Batzoglou S."/>
            <person name="Begun D."/>
            <person name="Bhutkar A."/>
            <person name="Blanco E."/>
            <person name="Bosak S.A."/>
            <person name="Bradley R.K."/>
            <person name="Brand A.D."/>
            <person name="Brent M.R."/>
            <person name="Brooks A.N."/>
            <person name="Brown R.H."/>
            <person name="Butlin R.K."/>
            <person name="Caggese C."/>
            <person name="Calvi B.R."/>
            <person name="Bernardo de Carvalho A."/>
            <person name="Caspi A."/>
            <person name="Castrezana S."/>
            <person name="Celniker S.E."/>
            <person name="Chang J.L."/>
            <person name="Chapple C."/>
            <person name="Chatterji S."/>
            <person name="Chinwalla A."/>
            <person name="Civetta A."/>
            <person name="Clifton S.W."/>
            <person name="Comeron J.M."/>
            <person name="Costello J.C."/>
            <person name="Coyne J.A."/>
            <person name="Daub J."/>
            <person name="David R.G."/>
            <person name="Delcher A.L."/>
            <person name="Delehaunty K."/>
            <person name="Do C.B."/>
            <person name="Ebling H."/>
            <person name="Edwards K."/>
            <person name="Eickbush T."/>
            <person name="Evans J.D."/>
            <person name="Filipski A."/>
            <person name="Findeiss S."/>
            <person name="Freyhult E."/>
            <person name="Fulton L."/>
            <person name="Fulton R."/>
            <person name="Garcia A.C."/>
            <person name="Gardiner A."/>
            <person name="Garfield D.A."/>
            <person name="Garvin B.E."/>
            <person name="Gibson G."/>
            <person name="Gilbert D."/>
            <person name="Gnerre S."/>
            <person name="Godfrey J."/>
            <person name="Good R."/>
            <person name="Gotea V."/>
            <person name="Gravely B."/>
            <person name="Greenberg A.J."/>
            <person name="Griffiths-Jones S."/>
            <person name="Gross S."/>
            <person name="Guigo R."/>
            <person name="Gustafson E.A."/>
            <person name="Haerty W."/>
            <person name="Hahn M.W."/>
            <person name="Halligan D.L."/>
            <person name="Halpern A.L."/>
            <person name="Halter G.M."/>
            <person name="Han M.V."/>
            <person name="Heger A."/>
            <person name="Hillier L."/>
            <person name="Hinrichs A.S."/>
            <person name="Holmes I."/>
            <person name="Hoskins R.A."/>
            <person name="Hubisz M.J."/>
            <person name="Hultmark D."/>
            <person name="Huntley M.A."/>
            <person name="Jaffe D.B."/>
            <person name="Jagadeeshan S."/>
            <person name="Jeck W.R."/>
            <person name="Johnson J."/>
            <person name="Jones C.D."/>
            <person name="Jordan W.C."/>
            <person name="Karpen G.H."/>
            <person name="Kataoka E."/>
            <person name="Keightley P.D."/>
            <person name="Kheradpour P."/>
            <person name="Kirkness E.F."/>
            <person name="Koerich L.B."/>
            <person name="Kristiansen K."/>
            <person name="Kudrna D."/>
            <person name="Kulathinal R.J."/>
            <person name="Kumar S."/>
            <person name="Kwok R."/>
            <person name="Lander E."/>
            <person name="Langley C.H."/>
            <person name="Lapoint R."/>
            <person name="Lazzaro B.P."/>
            <person name="Lee S.J."/>
            <person name="Levesque L."/>
            <person name="Li R."/>
            <person name="Lin C.F."/>
            <person name="Lin M.F."/>
            <person name="Lindblad-Toh K."/>
            <person name="Llopart A."/>
            <person name="Long M."/>
            <person name="Low L."/>
            <person name="Lozovsky E."/>
            <person name="Lu J."/>
            <person name="Luo M."/>
            <person name="Machado C.A."/>
            <person name="Makalowski W."/>
            <person name="Marzo M."/>
            <person name="Matsuda M."/>
            <person name="Matzkin L."/>
            <person name="McAllister B."/>
            <person name="McBride C.S."/>
            <person name="McKernan B."/>
            <person name="McKernan K."/>
            <person name="Mendez-Lago M."/>
            <person name="Minx P."/>
            <person name="Mollenhauer M.U."/>
            <person name="Montooth K."/>
            <person name="Mount S.M."/>
            <person name="Mu X."/>
            <person name="Myers E."/>
            <person name="Negre B."/>
            <person name="Newfeld S."/>
            <person name="Nielsen R."/>
            <person name="Noor M.A."/>
            <person name="O'Grady P."/>
            <person name="Pachter L."/>
            <person name="Papaceit M."/>
            <person name="Parisi M.J."/>
            <person name="Parisi M."/>
            <person name="Parts L."/>
            <person name="Pedersen J.S."/>
            <person name="Pesole G."/>
            <person name="Phillippy A.M."/>
            <person name="Ponting C.P."/>
            <person name="Pop M."/>
            <person name="Porcelli D."/>
            <person name="Powell J.R."/>
            <person name="Prohaska S."/>
            <person name="Pruitt K."/>
            <person name="Puig M."/>
            <person name="Quesneville H."/>
            <person name="Ram K.R."/>
            <person name="Rand D."/>
            <person name="Rasmussen M.D."/>
            <person name="Reed L.K."/>
            <person name="Reenan R."/>
            <person name="Reily A."/>
            <person name="Remington K.A."/>
            <person name="Rieger T.T."/>
            <person name="Ritchie M.G."/>
            <person name="Robin C."/>
            <person name="Rogers Y.H."/>
            <person name="Rohde C."/>
            <person name="Rozas J."/>
            <person name="Rubenfield M.J."/>
            <person name="Ruiz A."/>
            <person name="Russo S."/>
            <person name="Salzberg S.L."/>
            <person name="Sanchez-Gracia A."/>
            <person name="Saranga D.J."/>
            <person name="Sato H."/>
            <person name="Schaeffer S.W."/>
            <person name="Schatz M.C."/>
            <person name="Schlenke T."/>
            <person name="Schwartz R."/>
            <person name="Segarra C."/>
            <person name="Singh R.S."/>
            <person name="Sirot L."/>
            <person name="Sirota M."/>
            <person name="Sisneros N.B."/>
            <person name="Smith C.D."/>
            <person name="Smith T.F."/>
            <person name="Spieth J."/>
            <person name="Stage D.E."/>
            <person name="Stark A."/>
            <person name="Stephan W."/>
            <person name="Strausberg R.L."/>
            <person name="Strempel S."/>
            <person name="Sturgill D."/>
            <person name="Sutton G."/>
            <person name="Sutton G.G."/>
            <person name="Tao W."/>
            <person name="Teichmann S."/>
            <person name="Tobari Y.N."/>
            <person name="Tomimura Y."/>
            <person name="Tsolas J.M."/>
            <person name="Valente V.L."/>
            <person name="Venter E."/>
            <person name="Venter J.C."/>
            <person name="Vicario S."/>
            <person name="Vieira F.G."/>
            <person name="Vilella A.J."/>
            <person name="Villasante A."/>
            <person name="Walenz B."/>
            <person name="Wang J."/>
            <person name="Wasserman M."/>
            <person name="Watts T."/>
            <person name="Wilson D."/>
            <person name="Wilson R.K."/>
            <person name="Wing R.A."/>
            <person name="Wolfner M.F."/>
            <person name="Wong A."/>
            <person name="Wong G.K."/>
            <person name="Wu C.I."/>
            <person name="Wu G."/>
            <person name="Yamamoto D."/>
            <person name="Yang H.P."/>
            <person name="Yang S.P."/>
            <person name="Yorke J.A."/>
            <person name="Yoshida K."/>
            <person name="Zdobnov E."/>
            <person name="Zhang P."/>
            <person name="Zhang Y."/>
            <person name="Zimin A.V."/>
            <person name="Baldwin J."/>
            <person name="Abdouelleil A."/>
            <person name="Abdulkadir J."/>
            <person name="Abebe A."/>
            <person name="Abera B."/>
            <person name="Abreu J."/>
            <person name="Acer S.C."/>
            <person name="Aftuck L."/>
            <person name="Alexander A."/>
            <person name="An P."/>
            <person name="Anderson E."/>
            <person name="Anderson S."/>
            <person name="Arachi H."/>
            <person name="Azer M."/>
            <person name="Bachantsang P."/>
            <person name="Barry A."/>
            <person name="Bayul T."/>
            <person name="Berlin A."/>
            <person name="Bessette D."/>
            <person name="Bloom T."/>
            <person name="Blye J."/>
            <person name="Boguslavskiy L."/>
            <person name="Bonnet C."/>
            <person name="Boukhgalter B."/>
            <person name="Bourzgui I."/>
            <person name="Brown A."/>
            <person name="Cahill P."/>
            <person name="Channer S."/>
            <person name="Cheshatsang Y."/>
            <person name="Chuda L."/>
            <person name="Citroen M."/>
            <person name="Collymore A."/>
            <person name="Cooke P."/>
            <person name="Costello M."/>
            <person name="D'Aco K."/>
            <person name="Daza R."/>
            <person name="De Haan G."/>
            <person name="DeGray S."/>
            <person name="DeMaso C."/>
            <person name="Dhargay N."/>
            <person name="Dooley K."/>
            <person name="Dooley E."/>
            <person name="Doricent M."/>
            <person name="Dorje P."/>
            <person name="Dorjee K."/>
            <person name="Dupes A."/>
            <person name="Elong R."/>
            <person name="Falk J."/>
            <person name="Farina A."/>
            <person name="Faro S."/>
            <person name="Ferguson D."/>
            <person name="Fisher S."/>
            <person name="Foley C.D."/>
            <person name="Franke A."/>
            <person name="Friedrich D."/>
            <person name="Gadbois L."/>
            <person name="Gearin G."/>
            <person name="Gearin C.R."/>
            <person name="Giannoukos G."/>
            <person name="Goode T."/>
            <person name="Graham J."/>
            <person name="Grandbois E."/>
            <person name="Grewal S."/>
            <person name="Gyaltsen K."/>
            <person name="Hafez N."/>
            <person name="Hagos B."/>
            <person name="Hall J."/>
            <person name="Henson C."/>
            <person name="Hollinger A."/>
            <person name="Honan T."/>
            <person name="Huard M.D."/>
            <person name="Hughes L."/>
            <person name="Hurhula B."/>
            <person name="Husby M.E."/>
            <person name="Kamat A."/>
            <person name="Kanga B."/>
            <person name="Kashin S."/>
            <person name="Khazanovich D."/>
            <person name="Kisner P."/>
            <person name="Lance K."/>
            <person name="Lara M."/>
            <person name="Lee W."/>
            <person name="Lennon N."/>
            <person name="Letendre F."/>
            <person name="LeVine R."/>
            <person name="Lipovsky A."/>
            <person name="Liu X."/>
            <person name="Liu J."/>
            <person name="Liu S."/>
            <person name="Lokyitsang T."/>
            <person name="Lokyitsang Y."/>
            <person name="Lubonja R."/>
            <person name="Lui A."/>
            <person name="MacDonald P."/>
            <person name="Magnisalis V."/>
            <person name="Maru K."/>
            <person name="Matthews C."/>
            <person name="McCusker W."/>
            <person name="McDonough S."/>
            <person name="Mehta T."/>
            <person name="Meldrim J."/>
            <person name="Meneus L."/>
            <person name="Mihai O."/>
            <person name="Mihalev A."/>
            <person name="Mihova T."/>
            <person name="Mittelman R."/>
            <person name="Mlenga V."/>
            <person name="Montmayeur A."/>
            <person name="Mulrain L."/>
            <person name="Navidi A."/>
            <person name="Naylor J."/>
            <person name="Negash T."/>
            <person name="Nguyen T."/>
            <person name="Nguyen N."/>
            <person name="Nicol R."/>
            <person name="Norbu C."/>
            <person name="Norbu N."/>
            <person name="Novod N."/>
            <person name="O'Neill B."/>
            <person name="Osman S."/>
            <person name="Markiewicz E."/>
            <person name="Oyono O.L."/>
            <person name="Patti C."/>
            <person name="Phunkhang P."/>
            <person name="Pierre F."/>
            <person name="Priest M."/>
            <person name="Raghuraman S."/>
            <person name="Rege F."/>
            <person name="Reyes R."/>
            <person name="Rise C."/>
            <person name="Rogov P."/>
            <person name="Ross K."/>
            <person name="Ryan E."/>
            <person name="Settipalli S."/>
            <person name="Shea T."/>
            <person name="Sherpa N."/>
            <person name="Shi L."/>
            <person name="Shih D."/>
            <person name="Sparrow T."/>
            <person name="Spaulding J."/>
            <person name="Stalker J."/>
            <person name="Stange-Thomann N."/>
            <person name="Stavropoulos S."/>
            <person name="Stone C."/>
            <person name="Strader C."/>
            <person name="Tesfaye S."/>
            <person name="Thomson T."/>
            <person name="Thoulutsang Y."/>
            <person name="Thoulutsang D."/>
            <person name="Topham K."/>
            <person name="Topping I."/>
            <person name="Tsamla T."/>
            <person name="Vassiliev H."/>
            <person name="Vo A."/>
            <person name="Wangchuk T."/>
            <person name="Wangdi T."/>
            <person name="Weiand M."/>
            <person name="Wilkinson J."/>
            <person name="Wilson A."/>
            <person name="Yadav S."/>
            <person name="Young G."/>
            <person name="Yu Q."/>
            <person name="Zembek L."/>
            <person name="Zhong D."/>
            <person name="Zimmer A."/>
            <person name="Zwirko Z."/>
            <person name="Jaffe D.B."/>
            <person name="Alvarez P."/>
            <person name="Brockman W."/>
            <person name="Butler J."/>
            <person name="Chin C."/>
            <person name="Gnerre S."/>
            <person name="Grabherr M."/>
            <person name="Kleber M."/>
            <person name="Mauceli E."/>
            <person name="MacCallum I."/>
        </authorList>
    </citation>
    <scope>NUCLEOTIDE SEQUENCE [LARGE SCALE GENOMIC DNA]</scope>
    <source>
        <strain evidence="3">Tucson 14024-0371.13</strain>
    </source>
</reference>
<dbReference type="HOGENOM" id="CLU_118259_1_0_1"/>
<keyword evidence="1" id="KW-0732">Signal</keyword>
<accession>B3MEI9</accession>
<feature type="chain" id="PRO_5002790569" evidence="1">
    <location>
        <begin position="25"/>
        <end position="141"/>
    </location>
</feature>
<dbReference type="AlphaFoldDB" id="B3MEI9"/>
<sequence length="141" mass="16345">MQLSQNLVLLVILCGMVMPMDVAGRSVPVEEPLSDGPIAKSAPDTEIVQLRHIKRQADSVPSMPMDLQTKHSPCDMDSRGATSYVFAFPNHCIWSYNNRYMSEGHYRVYKTYQLEAFFFGQYHERMKRYETDPHSYDFNLK</sequence>
<dbReference type="InParanoid" id="B3MEI9"/>